<reference evidence="2" key="1">
    <citation type="journal article" date="2023" name="Nat. Plants">
        <title>Single-cell RNA sequencing provides a high-resolution roadmap for understanding the multicellular compartmentation of specialized metabolism.</title>
        <authorList>
            <person name="Sun S."/>
            <person name="Shen X."/>
            <person name="Li Y."/>
            <person name="Li Y."/>
            <person name="Wang S."/>
            <person name="Li R."/>
            <person name="Zhang H."/>
            <person name="Shen G."/>
            <person name="Guo B."/>
            <person name="Wei J."/>
            <person name="Xu J."/>
            <person name="St-Pierre B."/>
            <person name="Chen S."/>
            <person name="Sun C."/>
        </authorList>
    </citation>
    <scope>NUCLEOTIDE SEQUENCE [LARGE SCALE GENOMIC DNA]</scope>
</reference>
<comment type="caution">
    <text evidence="1">The sequence shown here is derived from an EMBL/GenBank/DDBJ whole genome shotgun (WGS) entry which is preliminary data.</text>
</comment>
<organism evidence="1 2">
    <name type="scientific">Catharanthus roseus</name>
    <name type="common">Madagascar periwinkle</name>
    <name type="synonym">Vinca rosea</name>
    <dbReference type="NCBI Taxonomy" id="4058"/>
    <lineage>
        <taxon>Eukaryota</taxon>
        <taxon>Viridiplantae</taxon>
        <taxon>Streptophyta</taxon>
        <taxon>Embryophyta</taxon>
        <taxon>Tracheophyta</taxon>
        <taxon>Spermatophyta</taxon>
        <taxon>Magnoliopsida</taxon>
        <taxon>eudicotyledons</taxon>
        <taxon>Gunneridae</taxon>
        <taxon>Pentapetalae</taxon>
        <taxon>asterids</taxon>
        <taxon>lamiids</taxon>
        <taxon>Gentianales</taxon>
        <taxon>Apocynaceae</taxon>
        <taxon>Rauvolfioideae</taxon>
        <taxon>Vinceae</taxon>
        <taxon>Catharanthinae</taxon>
        <taxon>Catharanthus</taxon>
    </lineage>
</organism>
<dbReference type="EMBL" id="CM044708">
    <property type="protein sequence ID" value="KAI5650671.1"/>
    <property type="molecule type" value="Genomic_DNA"/>
</dbReference>
<gene>
    <name evidence="1" type="ORF">M9H77_36676</name>
</gene>
<evidence type="ECO:0000313" key="2">
    <source>
        <dbReference type="Proteomes" id="UP001060085"/>
    </source>
</evidence>
<protein>
    <submittedName>
        <fullName evidence="1">Uncharacterized protein</fullName>
    </submittedName>
</protein>
<sequence>MSISVTDESGGGVPPGFRFHPTEEELLHYYLKKKIAHEKIDLDVIPDVDLNKLEPWDIQEKCKIGSTPQNDWYFFSHKDKKYPTGTRTNRATAAGFWKATGRDKVIYCNSRCRIGMRKTLVFYKGRAPHGQKSDWIMHEYRLLDDNLMISTTNNNVVDVNNNVCINAMEELPPVLQEEGWVVCRIFKKKNYHKTLDHPISISSLSGSDTKDDHHHHHHQQQQQELGLEDILLQYMGETDQARFLRPMVDTTATNYNVPAACDRTFTKLPNLESPKSSSSTRQVYYQSINAHNLLIDNDPSITSCNVNQEITGLNDLESLVLASHLNNISKQEQPTASCCWFNNGEAVGFRCPPPDQDLGRLQHLH</sequence>
<accession>A0ACB9ZTU1</accession>
<keyword evidence="2" id="KW-1185">Reference proteome</keyword>
<dbReference type="Proteomes" id="UP001060085">
    <property type="component" value="Linkage Group LG08"/>
</dbReference>
<proteinExistence type="predicted"/>
<evidence type="ECO:0000313" key="1">
    <source>
        <dbReference type="EMBL" id="KAI5650671.1"/>
    </source>
</evidence>
<name>A0ACB9ZTU1_CATRO</name>